<reference evidence="3 4" key="1">
    <citation type="submission" date="2019-11" db="EMBL/GenBank/DDBJ databases">
        <authorList>
            <person name="Zheng R.K."/>
            <person name="Sun C.M."/>
        </authorList>
    </citation>
    <scope>NUCLEOTIDE SEQUENCE [LARGE SCALE GENOMIC DNA]</scope>
    <source>
        <strain evidence="3 4">WC007</strain>
    </source>
</reference>
<proteinExistence type="predicted"/>
<feature type="transmembrane region" description="Helical" evidence="1">
    <location>
        <begin position="22"/>
        <end position="50"/>
    </location>
</feature>
<keyword evidence="1" id="KW-0472">Membrane</keyword>
<feature type="transmembrane region" description="Helical" evidence="1">
    <location>
        <begin position="86"/>
        <end position="119"/>
    </location>
</feature>
<keyword evidence="1" id="KW-1133">Transmembrane helix</keyword>
<dbReference type="Pfam" id="PF14340">
    <property type="entry name" value="DUF4395"/>
    <property type="match status" value="1"/>
</dbReference>
<dbReference type="RefSeq" id="WP_158865700.1">
    <property type="nucleotide sequence ID" value="NZ_CP046401.1"/>
</dbReference>
<organism evidence="3 4">
    <name type="scientific">Maribellus comscasis</name>
    <dbReference type="NCBI Taxonomy" id="2681766"/>
    <lineage>
        <taxon>Bacteria</taxon>
        <taxon>Pseudomonadati</taxon>
        <taxon>Bacteroidota</taxon>
        <taxon>Bacteroidia</taxon>
        <taxon>Marinilabiliales</taxon>
        <taxon>Prolixibacteraceae</taxon>
        <taxon>Maribellus</taxon>
    </lineage>
</organism>
<dbReference type="KEGG" id="mcos:GM418_10165"/>
<evidence type="ECO:0000256" key="1">
    <source>
        <dbReference type="SAM" id="Phobius"/>
    </source>
</evidence>
<name>A0A6I6JV00_9BACT</name>
<feature type="domain" description="DUF4395" evidence="2">
    <location>
        <begin position="13"/>
        <end position="139"/>
    </location>
</feature>
<keyword evidence="4" id="KW-1185">Reference proteome</keyword>
<sequence>MRSLVCPITDEIVNERVTRANALITILLIVSGFIFNSVLFFIFLLADFFVRAFTEVKYSPVSYISSRLINVLNFSKKPVGKAQKIFAARLGFVMTLGISVLFILNLGAAALVVSGVLVFFASLEFALGICVGCMIYTYLILPFYK</sequence>
<dbReference type="AlphaFoldDB" id="A0A6I6JV00"/>
<feature type="transmembrane region" description="Helical" evidence="1">
    <location>
        <begin position="125"/>
        <end position="144"/>
    </location>
</feature>
<evidence type="ECO:0000313" key="3">
    <source>
        <dbReference type="EMBL" id="QGY44007.1"/>
    </source>
</evidence>
<dbReference type="Proteomes" id="UP000428260">
    <property type="component" value="Chromosome"/>
</dbReference>
<dbReference type="InterPro" id="IPR025508">
    <property type="entry name" value="DUF4395"/>
</dbReference>
<evidence type="ECO:0000259" key="2">
    <source>
        <dbReference type="Pfam" id="PF14340"/>
    </source>
</evidence>
<keyword evidence="1" id="KW-0812">Transmembrane</keyword>
<dbReference type="EMBL" id="CP046401">
    <property type="protein sequence ID" value="QGY44007.1"/>
    <property type="molecule type" value="Genomic_DNA"/>
</dbReference>
<gene>
    <name evidence="3" type="ORF">GM418_10165</name>
</gene>
<accession>A0A6I6JV00</accession>
<evidence type="ECO:0000313" key="4">
    <source>
        <dbReference type="Proteomes" id="UP000428260"/>
    </source>
</evidence>
<protein>
    <submittedName>
        <fullName evidence="3">DUF4395 family protein</fullName>
    </submittedName>
</protein>